<proteinExistence type="predicted"/>
<dbReference type="AlphaFoldDB" id="A0A064C975"/>
<reference evidence="1" key="1">
    <citation type="submission" date="2014-05" db="EMBL/GenBank/DDBJ databases">
        <title>Genome sequence of Mycobacterium aromaticivorans strain JS19b1T (= DSM 45407T).</title>
        <authorList>
            <person name="Kwak Y."/>
            <person name="Park G.-S."/>
            <person name="Li Q.X."/>
            <person name="Lee S.-E."/>
            <person name="Shin J.-H."/>
        </authorList>
    </citation>
    <scope>NUCLEOTIDE SEQUENCE [LARGE SCALE GENOMIC DNA]</scope>
    <source>
        <strain evidence="1">JS19b1</strain>
    </source>
</reference>
<organism evidence="1 2">
    <name type="scientific">Mycolicibacterium aromaticivorans JS19b1 = JCM 16368</name>
    <dbReference type="NCBI Taxonomy" id="1440774"/>
    <lineage>
        <taxon>Bacteria</taxon>
        <taxon>Bacillati</taxon>
        <taxon>Actinomycetota</taxon>
        <taxon>Actinomycetes</taxon>
        <taxon>Mycobacteriales</taxon>
        <taxon>Mycobacteriaceae</taxon>
        <taxon>Mycolicibacterium</taxon>
    </lineage>
</organism>
<name>A0A064C975_9MYCO</name>
<dbReference type="EMBL" id="JALN02000003">
    <property type="protein sequence ID" value="KDE96855.1"/>
    <property type="molecule type" value="Genomic_DNA"/>
</dbReference>
<evidence type="ECO:0000313" key="1">
    <source>
        <dbReference type="EMBL" id="KDE96855.1"/>
    </source>
</evidence>
<evidence type="ECO:0000313" key="2">
    <source>
        <dbReference type="Proteomes" id="UP000022835"/>
    </source>
</evidence>
<accession>A0A064C975</accession>
<dbReference type="Proteomes" id="UP000022835">
    <property type="component" value="Unassembled WGS sequence"/>
</dbReference>
<keyword evidence="2" id="KW-1185">Reference proteome</keyword>
<gene>
    <name evidence="1" type="ORF">Y900_029930</name>
</gene>
<protein>
    <submittedName>
        <fullName evidence="1">Uncharacterized protein</fullName>
    </submittedName>
</protein>
<sequence length="100" mass="10697">MSEWLIGGHRISDAPPRPIGLMGAILAAYTAHNALSVRPMAHAEAAEAAAVAERAEQHRLRIQEREAYAQARLAGQQALQGPGRAEVAAVLAAIRTRRGR</sequence>
<comment type="caution">
    <text evidence="1">The sequence shown here is derived from an EMBL/GenBank/DDBJ whole genome shotgun (WGS) entry which is preliminary data.</text>
</comment>